<reference evidence="3" key="1">
    <citation type="submission" date="2018-05" db="EMBL/GenBank/DDBJ databases">
        <authorList>
            <person name="Lanie J.A."/>
            <person name="Ng W.-L."/>
            <person name="Kazmierczak K.M."/>
            <person name="Andrzejewski T.M."/>
            <person name="Davidsen T.M."/>
            <person name="Wayne K.J."/>
            <person name="Tettelin H."/>
            <person name="Glass J.I."/>
            <person name="Rusch D."/>
            <person name="Podicherti R."/>
            <person name="Tsui H.-C.T."/>
            <person name="Winkler M.E."/>
        </authorList>
    </citation>
    <scope>NUCLEOTIDE SEQUENCE</scope>
</reference>
<evidence type="ECO:0000256" key="1">
    <source>
        <dbReference type="ARBA" id="ARBA00022679"/>
    </source>
</evidence>
<dbReference type="PROSITE" id="PS52019">
    <property type="entry name" value="PKS_MFAS_DH"/>
    <property type="match status" value="1"/>
</dbReference>
<dbReference type="PANTHER" id="PTHR43775">
    <property type="entry name" value="FATTY ACID SYNTHASE"/>
    <property type="match status" value="1"/>
</dbReference>
<dbReference type="InterPro" id="IPR042104">
    <property type="entry name" value="PKS_dehydratase_sf"/>
</dbReference>
<proteinExistence type="predicted"/>
<dbReference type="Pfam" id="PF08659">
    <property type="entry name" value="KR"/>
    <property type="match status" value="1"/>
</dbReference>
<dbReference type="Gene3D" id="3.40.50.720">
    <property type="entry name" value="NAD(P)-binding Rossmann-like Domain"/>
    <property type="match status" value="1"/>
</dbReference>
<keyword evidence="1" id="KW-0808">Transferase</keyword>
<dbReference type="InterPro" id="IPR036291">
    <property type="entry name" value="NAD(P)-bd_dom_sf"/>
</dbReference>
<dbReference type="PANTHER" id="PTHR43775:SF51">
    <property type="entry name" value="INACTIVE PHENOLPHTHIOCEROL SYNTHESIS POLYKETIDE SYNTHASE TYPE I PKS1-RELATED"/>
    <property type="match status" value="1"/>
</dbReference>
<protein>
    <recommendedName>
        <fullName evidence="2">PKS/mFAS DH domain-containing protein</fullName>
    </recommendedName>
</protein>
<gene>
    <name evidence="3" type="ORF">METZ01_LOCUS35879</name>
</gene>
<organism evidence="3">
    <name type="scientific">marine metagenome</name>
    <dbReference type="NCBI Taxonomy" id="408172"/>
    <lineage>
        <taxon>unclassified sequences</taxon>
        <taxon>metagenomes</taxon>
        <taxon>ecological metagenomes</taxon>
    </lineage>
</organism>
<evidence type="ECO:0000313" key="3">
    <source>
        <dbReference type="EMBL" id="SUZ83025.1"/>
    </source>
</evidence>
<dbReference type="GO" id="GO:0006633">
    <property type="term" value="P:fatty acid biosynthetic process"/>
    <property type="evidence" value="ECO:0007669"/>
    <property type="project" value="TreeGrafter"/>
</dbReference>
<dbReference type="AlphaFoldDB" id="A0A381QUH6"/>
<evidence type="ECO:0000259" key="2">
    <source>
        <dbReference type="PROSITE" id="PS52019"/>
    </source>
</evidence>
<sequence>MAQAVSLALPDFLHTELPENPLCLITDDGSSLAPALAKALSAEGWTPAILRFSGLSAFVKKKPKLFAKEIALIELSSSEESELQTSLKSLGEKYGKIGGFIHLHPVSSASSESKLEDGANAFLKQAFLSAKNVSSFLKDAGNSETRRSFFLAVIRLDGELGMGSGQFGAVGSGLSGLIKTASVEWPDVFCRFVDLQPGLAAEKAAKCILQELHDPDLRIKEVGYSGSGKSGTSRMTVQPKYIRDLTTSKPGKSLIEKSVFLVSGGARGVTAECVVKLAETQPCSFILLGRSSMKKDPEWAKEAGEDEMELKPAAMQALVDLGEKPTPAKVNQMVGKVESGREIRKNLERIRNAGGHAEYVSADVTDAKKIETAIAPVVKKFGPVTGIIHGAGVLADKLIEKKTGDDFDAVCSTKINGIDALLESINPKKLTHLLLFSSAAGFYGNAGQSDYAIANEALNRIALLFKQNNPKCHVTSFNWGPWEGGMVTPELKRLFEERNVEVISVEDGTHVFVEEVTSSGQENPIVLIGNSMVVPNGSENGLQKWKISRRVSLDASPVFQDHTIGKNPVLPAVHAMSWMVDACEQVLPGFMLSSCQNFKVLNGVKFDETLADEYMLELQEVKREKGSFADIEVKVSSQSGLGSSSAKRPRFHYSTQVRLVQQAAEAPLHDRIDLSNTHNLPGSSFYQDGTLFHGPKFQGIKQVLNIDEQGLTLECRLPEISAAEQGQFSTQDFNPFATDLAFQAMLIWAWRFHQSGSLPLKTDLLEHFRKVPFETRFYLSMSVKKSSSTVLNANLFLYDEQGLMYSRMTGAEVTLSQSLNALFGKQ</sequence>
<dbReference type="InterPro" id="IPR057326">
    <property type="entry name" value="KR_dom"/>
</dbReference>
<dbReference type="InterPro" id="IPR013968">
    <property type="entry name" value="PKS_KR"/>
</dbReference>
<accession>A0A381QUH6</accession>
<dbReference type="Pfam" id="PF14765">
    <property type="entry name" value="PS-DH"/>
    <property type="match status" value="1"/>
</dbReference>
<dbReference type="GO" id="GO:0004312">
    <property type="term" value="F:fatty acid synthase activity"/>
    <property type="evidence" value="ECO:0007669"/>
    <property type="project" value="TreeGrafter"/>
</dbReference>
<dbReference type="CDD" id="cd08953">
    <property type="entry name" value="KR_2_SDR_x"/>
    <property type="match status" value="1"/>
</dbReference>
<dbReference type="InterPro" id="IPR049551">
    <property type="entry name" value="PKS_DH_C"/>
</dbReference>
<dbReference type="EMBL" id="UINC01001532">
    <property type="protein sequence ID" value="SUZ83025.1"/>
    <property type="molecule type" value="Genomic_DNA"/>
</dbReference>
<dbReference type="SUPFAM" id="SSF51735">
    <property type="entry name" value="NAD(P)-binding Rossmann-fold domains"/>
    <property type="match status" value="2"/>
</dbReference>
<name>A0A381QUH6_9ZZZZ</name>
<dbReference type="Gene3D" id="3.10.129.110">
    <property type="entry name" value="Polyketide synthase dehydratase"/>
    <property type="match status" value="1"/>
</dbReference>
<dbReference type="SMART" id="SM00822">
    <property type="entry name" value="PKS_KR"/>
    <property type="match status" value="1"/>
</dbReference>
<dbReference type="InterPro" id="IPR050091">
    <property type="entry name" value="PKS_NRPS_Biosynth_Enz"/>
</dbReference>
<feature type="domain" description="PKS/mFAS DH" evidence="2">
    <location>
        <begin position="525"/>
        <end position="822"/>
    </location>
</feature>
<dbReference type="InterPro" id="IPR049900">
    <property type="entry name" value="PKS_mFAS_DH"/>
</dbReference>